<organism evidence="3 4">
    <name type="scientific">Burkholderia gladioli</name>
    <name type="common">Pseudomonas marginata</name>
    <name type="synonym">Phytomonas marginata</name>
    <dbReference type="NCBI Taxonomy" id="28095"/>
    <lineage>
        <taxon>Bacteria</taxon>
        <taxon>Pseudomonadati</taxon>
        <taxon>Pseudomonadota</taxon>
        <taxon>Betaproteobacteria</taxon>
        <taxon>Burkholderiales</taxon>
        <taxon>Burkholderiaceae</taxon>
        <taxon>Burkholderia</taxon>
    </lineage>
</organism>
<comment type="similarity">
    <text evidence="1">Belongs to the thioesterase family.</text>
</comment>
<evidence type="ECO:0000313" key="4">
    <source>
        <dbReference type="Proteomes" id="UP000220629"/>
    </source>
</evidence>
<accession>A0A2A7SF37</accession>
<dbReference type="InterPro" id="IPR029058">
    <property type="entry name" value="AB_hydrolase_fold"/>
</dbReference>
<evidence type="ECO:0000259" key="2">
    <source>
        <dbReference type="Pfam" id="PF00975"/>
    </source>
</evidence>
<gene>
    <name evidence="3" type="ORF">CRM94_08385</name>
</gene>
<reference evidence="4" key="1">
    <citation type="submission" date="2017-09" db="EMBL/GenBank/DDBJ databases">
        <title>FDA dAtabase for Regulatory Grade micrObial Sequences (FDA-ARGOS): Supporting development and validation of Infectious Disease Dx tests.</title>
        <authorList>
            <person name="Minogue T."/>
            <person name="Wolcott M."/>
            <person name="Wasieloski L."/>
            <person name="Aguilar W."/>
            <person name="Moore D."/>
            <person name="Tallon L."/>
            <person name="Sadzewicz L."/>
            <person name="Ott S."/>
            <person name="Zhao X."/>
            <person name="Nagaraj S."/>
            <person name="Vavikolanu K."/>
            <person name="Aluvathingal J."/>
            <person name="Nadendla S."/>
            <person name="Sichtig H."/>
        </authorList>
    </citation>
    <scope>NUCLEOTIDE SEQUENCE [LARGE SCALE GENOMIC DNA]</scope>
    <source>
        <strain evidence="4">FDAARGOS_390</strain>
    </source>
</reference>
<evidence type="ECO:0000313" key="3">
    <source>
        <dbReference type="EMBL" id="PEH42156.1"/>
    </source>
</evidence>
<dbReference type="InterPro" id="IPR012223">
    <property type="entry name" value="TEII"/>
</dbReference>
<dbReference type="RefSeq" id="WP_096750796.1">
    <property type="nucleotide sequence ID" value="NZ_CADEPO010000009.1"/>
</dbReference>
<dbReference type="Proteomes" id="UP000220629">
    <property type="component" value="Unassembled WGS sequence"/>
</dbReference>
<dbReference type="GO" id="GO:0008610">
    <property type="term" value="P:lipid biosynthetic process"/>
    <property type="evidence" value="ECO:0007669"/>
    <property type="project" value="TreeGrafter"/>
</dbReference>
<dbReference type="AlphaFoldDB" id="A0A2A7SF37"/>
<dbReference type="Gene3D" id="3.40.50.1820">
    <property type="entry name" value="alpha/beta hydrolase"/>
    <property type="match status" value="1"/>
</dbReference>
<dbReference type="InterPro" id="IPR001031">
    <property type="entry name" value="Thioesterase"/>
</dbReference>
<sequence length="249" mass="27521">MSKSPWFLSRPRGPVRLRMFCFSHAGGNAASYMPWQGRLDASVEVVGVQLPGRGARLREPLLTDVPTAVARIAEVFPFDDPLPFVLFGHSLGALLAFELARHASRHGKPVPLALIASGCDAPQFGNRGGDIHQLHGDALVAALARYNGAPPELLAHRELMELMAPTIRADFAMATHYRYEPGPPLDIPIVVLNGRGDAEIEHEHLGEWQRETRLPCRQHLFEGDHFFIHSNEAAVLERLDRELKACQPA</sequence>
<name>A0A2A7SF37_BURGA</name>
<dbReference type="Pfam" id="PF00975">
    <property type="entry name" value="Thioesterase"/>
    <property type="match status" value="1"/>
</dbReference>
<proteinExistence type="inferred from homology"/>
<feature type="domain" description="Thioesterase" evidence="2">
    <location>
        <begin position="19"/>
        <end position="241"/>
    </location>
</feature>
<protein>
    <submittedName>
        <fullName evidence="3">Thioesterase</fullName>
    </submittedName>
</protein>
<dbReference type="EMBL" id="PDDY01000001">
    <property type="protein sequence ID" value="PEH42156.1"/>
    <property type="molecule type" value="Genomic_DNA"/>
</dbReference>
<evidence type="ECO:0000256" key="1">
    <source>
        <dbReference type="ARBA" id="ARBA00007169"/>
    </source>
</evidence>
<dbReference type="PANTHER" id="PTHR11487">
    <property type="entry name" value="THIOESTERASE"/>
    <property type="match status" value="1"/>
</dbReference>
<dbReference type="SUPFAM" id="SSF53474">
    <property type="entry name" value="alpha/beta-Hydrolases"/>
    <property type="match status" value="1"/>
</dbReference>
<comment type="caution">
    <text evidence="3">The sequence shown here is derived from an EMBL/GenBank/DDBJ whole genome shotgun (WGS) entry which is preliminary data.</text>
</comment>
<dbReference type="PANTHER" id="PTHR11487:SF0">
    <property type="entry name" value="S-ACYL FATTY ACID SYNTHASE THIOESTERASE, MEDIUM CHAIN"/>
    <property type="match status" value="1"/>
</dbReference>